<name>D9QVC8_ACEAZ</name>
<organism evidence="3 4">
    <name type="scientific">Acetohalobium arabaticum (strain ATCC 49924 / DSM 5501 / Z-7288)</name>
    <dbReference type="NCBI Taxonomy" id="574087"/>
    <lineage>
        <taxon>Bacteria</taxon>
        <taxon>Bacillati</taxon>
        <taxon>Bacillota</taxon>
        <taxon>Clostridia</taxon>
        <taxon>Halanaerobiales</taxon>
        <taxon>Halobacteroidaceae</taxon>
        <taxon>Acetohalobium</taxon>
    </lineage>
</organism>
<dbReference type="STRING" id="574087.Acear_0646"/>
<dbReference type="SUPFAM" id="SSF88659">
    <property type="entry name" value="Sigma3 and sigma4 domains of RNA polymerase sigma factors"/>
    <property type="match status" value="1"/>
</dbReference>
<reference evidence="3 4" key="1">
    <citation type="journal article" date="2010" name="Stand. Genomic Sci.">
        <title>Complete genome sequence of Acetohalobium arabaticum type strain (Z-7288).</title>
        <authorList>
            <person name="Sikorski J."/>
            <person name="Lapidus A."/>
            <person name="Chertkov O."/>
            <person name="Lucas S."/>
            <person name="Copeland A."/>
            <person name="Glavina Del Rio T."/>
            <person name="Nolan M."/>
            <person name="Tice H."/>
            <person name="Cheng J.F."/>
            <person name="Han C."/>
            <person name="Brambilla E."/>
            <person name="Pitluck S."/>
            <person name="Liolios K."/>
            <person name="Ivanova N."/>
            <person name="Mavromatis K."/>
            <person name="Mikhailova N."/>
            <person name="Pati A."/>
            <person name="Bruce D."/>
            <person name="Detter C."/>
            <person name="Tapia R."/>
            <person name="Goodwin L."/>
            <person name="Chen A."/>
            <person name="Palaniappan K."/>
            <person name="Land M."/>
            <person name="Hauser L."/>
            <person name="Chang Y.J."/>
            <person name="Jeffries C.D."/>
            <person name="Rohde M."/>
            <person name="Goker M."/>
            <person name="Spring S."/>
            <person name="Woyke T."/>
            <person name="Bristow J."/>
            <person name="Eisen J.A."/>
            <person name="Markowitz V."/>
            <person name="Hugenholtz P."/>
            <person name="Kyrpides N.C."/>
            <person name="Klenk H.P."/>
        </authorList>
    </citation>
    <scope>NUCLEOTIDE SEQUENCE [LARGE SCALE GENOMIC DNA]</scope>
    <source>
        <strain evidence="4">ATCC 49924 / DSM 5501 / Z-7288</strain>
    </source>
</reference>
<evidence type="ECO:0000313" key="4">
    <source>
        <dbReference type="Proteomes" id="UP000001661"/>
    </source>
</evidence>
<evidence type="ECO:0000313" key="3">
    <source>
        <dbReference type="EMBL" id="ADL12187.1"/>
    </source>
</evidence>
<dbReference type="KEGG" id="aar:Acear_0646"/>
<dbReference type="EMBL" id="CP002105">
    <property type="protein sequence ID" value="ADL12187.1"/>
    <property type="molecule type" value="Genomic_DNA"/>
</dbReference>
<keyword evidence="1" id="KW-0175">Coiled coil</keyword>
<accession>D9QVC8</accession>
<proteinExistence type="predicted"/>
<dbReference type="Gene3D" id="1.10.10.10">
    <property type="entry name" value="Winged helix-like DNA-binding domain superfamily/Winged helix DNA-binding domain"/>
    <property type="match status" value="1"/>
</dbReference>
<sequence>MKNSGNDVVYIPDYLKNKSIPKNNENPLCRISKTYELNHFIDLTLDILKTVYKKEKTLFWNLVKQIAFYGVRFKNKLSKYNYVHSNDISVLYTKQRDEFIDYNMLDNYVFKNQLVSFGLIKIQDMDGVSLEAIENIKPKDIKVDLIKQFIKEQGFELVTPEEYCNYTYKISNKSKIRNEVRENRKQLNFNLSFDSDIKTLYDEINCYKENNFDIEDRLYFIQLLMKKLKEVDVNRLIKNIILNKNGDLLLNEIKDYLSVVGINISVKELQNNIKQLLKKSSKFNLIDFNEKTAIILSDYIKDLLNDGPLCLVDLKMKLELEDNWYFCLFSALKKINNIGLNKKRKICLTNNLNARIRFCINSALTKIKRLKNKKIDNLIKNLFINLETPLLLKEIKKYLMFLNIDLSLEEIDELLRNNADFKLIDVNKWSLDSWDEYPEFNEEFKSTWEQILSSFPEENRERDIDILNKRIFSNDYTLEKLGEEHSISRQRVRQLEESGMRKLVHYTRIKYIKPFLSLIENLFIDRIIISYNEFDELRKKYFLSLNINEVINFFNTMLKSEKKGVSFSNIISEVEYKLRNIEDKFISKRPLKNILGLINKIINEYFENNEVKYEKLSKLLRRNGIKDKKVIDELLKVNNDTLKIENMVYFINNAGKDDKCALILKEFFSNGVNISKKNDEIKALLNKYFPLDFKESSNRSITGNIQRSNKIINWGRGDYIHIDNVHVIKDDLIQVKNWLKERLNSDLIEIWANAAYREFKQYLKDLGIPNQHALYSLLEFYFGDEFHFYKSPRILPLSSKGTEPKQNSDVIEEYLLNVGRKVSKGELKKYFIEEMGWEDYTLSNHLSQAGNVIECNDGIYVHREYLQIDIEKLNQIADDLDNILEQNNSIISVSLIYDNKRVTVMSANISSEKELYNYLETIHSDRFSFPFYPVIATKNYSSIQSKKDIFEEYFSKCNTSIFYNELKNKFKKLGFELREIYYGVSRSEDIIPLKKGHEYIYKDKLALTEEKKKYLQDLVLELLDASQRHYISISRTILNNKNRSKLPNLGNSVSWREDLLVYFLSNMNKFLLLGTKDYVVMKKNNKLEIKDDSDFIAYILKNKFNGATKLKKIENFLSRINFISHDLAKSHTEEVSLYEIDNGEIIHKDLLDRK</sequence>
<dbReference type="InterPro" id="IPR013324">
    <property type="entry name" value="RNA_pol_sigma_r3/r4-like"/>
</dbReference>
<dbReference type="GO" id="GO:0003700">
    <property type="term" value="F:DNA-binding transcription factor activity"/>
    <property type="evidence" value="ECO:0007669"/>
    <property type="project" value="InterPro"/>
</dbReference>
<dbReference type="Pfam" id="PF04545">
    <property type="entry name" value="Sigma70_r4"/>
    <property type="match status" value="1"/>
</dbReference>
<protein>
    <submittedName>
        <fullName evidence="3">Sigma-70 region 4 domain protein</fullName>
    </submittedName>
</protein>
<feature type="domain" description="RNA polymerase sigma-70 region 4" evidence="2">
    <location>
        <begin position="472"/>
        <end position="503"/>
    </location>
</feature>
<keyword evidence="4" id="KW-1185">Reference proteome</keyword>
<evidence type="ECO:0000259" key="2">
    <source>
        <dbReference type="Pfam" id="PF04545"/>
    </source>
</evidence>
<feature type="coiled-coil region" evidence="1">
    <location>
        <begin position="259"/>
        <end position="286"/>
    </location>
</feature>
<dbReference type="PRINTS" id="PR00046">
    <property type="entry name" value="SIGMA70FCT"/>
</dbReference>
<dbReference type="GO" id="GO:0006352">
    <property type="term" value="P:DNA-templated transcription initiation"/>
    <property type="evidence" value="ECO:0007669"/>
    <property type="project" value="InterPro"/>
</dbReference>
<dbReference type="Proteomes" id="UP000001661">
    <property type="component" value="Chromosome"/>
</dbReference>
<dbReference type="InterPro" id="IPR036388">
    <property type="entry name" value="WH-like_DNA-bd_sf"/>
</dbReference>
<dbReference type="InterPro" id="IPR007630">
    <property type="entry name" value="RNA_pol_sigma70_r4"/>
</dbReference>
<dbReference type="eggNOG" id="COG0568">
    <property type="taxonomic scope" value="Bacteria"/>
</dbReference>
<dbReference type="InterPro" id="IPR000943">
    <property type="entry name" value="RNA_pol_sigma70"/>
</dbReference>
<dbReference type="HOGENOM" id="CLU_276044_0_0_9"/>
<dbReference type="AlphaFoldDB" id="D9QVC8"/>
<evidence type="ECO:0000256" key="1">
    <source>
        <dbReference type="SAM" id="Coils"/>
    </source>
</evidence>
<gene>
    <name evidence="3" type="ordered locus">Acear_0646</name>
</gene>